<feature type="domain" description="Retrotransposon gag" evidence="3">
    <location>
        <begin position="280"/>
        <end position="324"/>
    </location>
</feature>
<sequence>MSNVDLGIEGQPIEGTAPAVAIPETTSQSASRDQPTLEQGNMSIEKYEVEFTRLSRFVPHMDATEKEKTDLFILDAATLESNRGFNGQKRPNIYDYDIISGMDWLYVHHASIDCYKKEIVSPPDGKELPVSGYEAGKGSYDLVCHRGELVLFVKKKDGTLRLYTDYRELNKVTIKNKYPLPRIDDLFDQLQGAAVFSKIDLRSGYHQIRVKEDDVPKTVFRTRYGHYELVVMSFGLTNAPAVFMELMNRTNDEHAEHLRKVLLVLRKQRLYAKFSKCQFWLQKLEQGNMSIEKYEVEFTRLSRFVPHMDATEKEKIDLFILGLRTEM</sequence>
<dbReference type="Pfam" id="PF03732">
    <property type="entry name" value="Retrotrans_gag"/>
    <property type="match status" value="1"/>
</dbReference>
<evidence type="ECO:0000259" key="3">
    <source>
        <dbReference type="Pfam" id="PF03732"/>
    </source>
</evidence>
<dbReference type="CDD" id="cd01647">
    <property type="entry name" value="RT_LTR"/>
    <property type="match status" value="1"/>
</dbReference>
<dbReference type="InterPro" id="IPR053134">
    <property type="entry name" value="RNA-dir_DNA_polymerase"/>
</dbReference>
<dbReference type="AlphaFoldDB" id="A0A6J1EMJ0"/>
<organism evidence="4 5">
    <name type="scientific">Cucurbita moschata</name>
    <name type="common">Winter crookneck squash</name>
    <name type="synonym">Cucurbita pepo var. moschata</name>
    <dbReference type="NCBI Taxonomy" id="3662"/>
    <lineage>
        <taxon>Eukaryota</taxon>
        <taxon>Viridiplantae</taxon>
        <taxon>Streptophyta</taxon>
        <taxon>Embryophyta</taxon>
        <taxon>Tracheophyta</taxon>
        <taxon>Spermatophyta</taxon>
        <taxon>Magnoliopsida</taxon>
        <taxon>eudicotyledons</taxon>
        <taxon>Gunneridae</taxon>
        <taxon>Pentapetalae</taxon>
        <taxon>rosids</taxon>
        <taxon>fabids</taxon>
        <taxon>Cucurbitales</taxon>
        <taxon>Cucurbitaceae</taxon>
        <taxon>Cucurbiteae</taxon>
        <taxon>Cucurbita</taxon>
    </lineage>
</organism>
<dbReference type="InterPro" id="IPR000477">
    <property type="entry name" value="RT_dom"/>
</dbReference>
<dbReference type="PANTHER" id="PTHR24559">
    <property type="entry name" value="TRANSPOSON TY3-I GAG-POL POLYPROTEIN"/>
    <property type="match status" value="1"/>
</dbReference>
<dbReference type="InterPro" id="IPR005162">
    <property type="entry name" value="Retrotrans_gag_dom"/>
</dbReference>
<gene>
    <name evidence="5" type="primary">LOC111434816</name>
</gene>
<reference evidence="5" key="1">
    <citation type="submission" date="2025-08" db="UniProtKB">
        <authorList>
            <consortium name="RefSeq"/>
        </authorList>
    </citation>
    <scope>IDENTIFICATION</scope>
    <source>
        <tissue evidence="5">Young leaves</tissue>
    </source>
</reference>
<dbReference type="GeneID" id="111434816"/>
<dbReference type="InterPro" id="IPR043128">
    <property type="entry name" value="Rev_trsase/Diguanyl_cyclase"/>
</dbReference>
<dbReference type="Pfam" id="PF08284">
    <property type="entry name" value="RVP_2"/>
    <property type="match status" value="1"/>
</dbReference>
<evidence type="ECO:0000313" key="4">
    <source>
        <dbReference type="Proteomes" id="UP000504609"/>
    </source>
</evidence>
<dbReference type="KEGG" id="cmos:111434816"/>
<name>A0A6J1EMJ0_CUCMO</name>
<proteinExistence type="predicted"/>
<dbReference type="Proteomes" id="UP000504609">
    <property type="component" value="Unplaced"/>
</dbReference>
<feature type="domain" description="Reverse transcriptase" evidence="2">
    <location>
        <begin position="153"/>
        <end position="249"/>
    </location>
</feature>
<evidence type="ECO:0000313" key="5">
    <source>
        <dbReference type="RefSeq" id="XP_022927968.1"/>
    </source>
</evidence>
<dbReference type="Pfam" id="PF00078">
    <property type="entry name" value="RVT_1"/>
    <property type="match status" value="1"/>
</dbReference>
<dbReference type="RefSeq" id="XP_022927968.1">
    <property type="nucleotide sequence ID" value="XM_023072200.1"/>
</dbReference>
<feature type="region of interest" description="Disordered" evidence="1">
    <location>
        <begin position="1"/>
        <end position="42"/>
    </location>
</feature>
<dbReference type="Gene3D" id="3.30.70.270">
    <property type="match status" value="2"/>
</dbReference>
<dbReference type="Gene3D" id="3.10.10.10">
    <property type="entry name" value="HIV Type 1 Reverse Transcriptase, subunit A, domain 1"/>
    <property type="match status" value="1"/>
</dbReference>
<evidence type="ECO:0000256" key="1">
    <source>
        <dbReference type="SAM" id="MobiDB-lite"/>
    </source>
</evidence>
<keyword evidence="4" id="KW-1185">Reference proteome</keyword>
<dbReference type="InterPro" id="IPR043502">
    <property type="entry name" value="DNA/RNA_pol_sf"/>
</dbReference>
<accession>A0A6J1EMJ0</accession>
<protein>
    <submittedName>
        <fullName evidence="5">Uncharacterized protein LOC111434816</fullName>
    </submittedName>
</protein>
<dbReference type="PANTHER" id="PTHR24559:SF444">
    <property type="entry name" value="REVERSE TRANSCRIPTASE DOMAIN-CONTAINING PROTEIN"/>
    <property type="match status" value="1"/>
</dbReference>
<feature type="compositionally biased region" description="Polar residues" evidence="1">
    <location>
        <begin position="24"/>
        <end position="42"/>
    </location>
</feature>
<evidence type="ECO:0000259" key="2">
    <source>
        <dbReference type="Pfam" id="PF00078"/>
    </source>
</evidence>
<dbReference type="SUPFAM" id="SSF56672">
    <property type="entry name" value="DNA/RNA polymerases"/>
    <property type="match status" value="1"/>
</dbReference>